<feature type="domain" description="Aldehyde dehydrogenase" evidence="6">
    <location>
        <begin position="29"/>
        <end position="484"/>
    </location>
</feature>
<comment type="similarity">
    <text evidence="1 5">Belongs to the aldehyde dehydrogenase family.</text>
</comment>
<protein>
    <submittedName>
        <fullName evidence="7">Benzaldehyde dehydrogenase (NAD)</fullName>
        <ecNumber evidence="7">1.2.1.28</ecNumber>
    </submittedName>
</protein>
<dbReference type="InterPro" id="IPR015590">
    <property type="entry name" value="Aldehyde_DH_dom"/>
</dbReference>
<dbReference type="CDD" id="cd07152">
    <property type="entry name" value="ALDH_BenzADH"/>
    <property type="match status" value="1"/>
</dbReference>
<evidence type="ECO:0000313" key="8">
    <source>
        <dbReference type="Proteomes" id="UP001262754"/>
    </source>
</evidence>
<comment type="caution">
    <text evidence="7">The sequence shown here is derived from an EMBL/GenBank/DDBJ whole genome shotgun (WGS) entry which is preliminary data.</text>
</comment>
<dbReference type="Pfam" id="PF00171">
    <property type="entry name" value="Aldedh"/>
    <property type="match status" value="1"/>
</dbReference>
<keyword evidence="2 5" id="KW-0560">Oxidoreductase</keyword>
<gene>
    <name evidence="7" type="ORF">J2800_000237</name>
</gene>
<name>A0ABU1MU05_9CAUL</name>
<evidence type="ECO:0000256" key="5">
    <source>
        <dbReference type="RuleBase" id="RU003345"/>
    </source>
</evidence>
<dbReference type="SUPFAM" id="SSF53720">
    <property type="entry name" value="ALDH-like"/>
    <property type="match status" value="1"/>
</dbReference>
<dbReference type="Proteomes" id="UP001262754">
    <property type="component" value="Unassembled WGS sequence"/>
</dbReference>
<evidence type="ECO:0000256" key="4">
    <source>
        <dbReference type="PROSITE-ProRule" id="PRU10007"/>
    </source>
</evidence>
<dbReference type="InterPro" id="IPR016162">
    <property type="entry name" value="Ald_DH_N"/>
</dbReference>
<keyword evidence="8" id="KW-1185">Reference proteome</keyword>
<dbReference type="Gene3D" id="3.40.309.10">
    <property type="entry name" value="Aldehyde Dehydrogenase, Chain A, domain 2"/>
    <property type="match status" value="1"/>
</dbReference>
<organism evidence="7 8">
    <name type="scientific">Caulobacter rhizosphaerae</name>
    <dbReference type="NCBI Taxonomy" id="2010972"/>
    <lineage>
        <taxon>Bacteria</taxon>
        <taxon>Pseudomonadati</taxon>
        <taxon>Pseudomonadota</taxon>
        <taxon>Alphaproteobacteria</taxon>
        <taxon>Caulobacterales</taxon>
        <taxon>Caulobacteraceae</taxon>
        <taxon>Caulobacter</taxon>
    </lineage>
</organism>
<dbReference type="InterPro" id="IPR029510">
    <property type="entry name" value="Ald_DH_CS_GLU"/>
</dbReference>
<dbReference type="EMBL" id="JAVDRL010000001">
    <property type="protein sequence ID" value="MDR6529522.1"/>
    <property type="molecule type" value="Genomic_DNA"/>
</dbReference>
<dbReference type="PROSITE" id="PS00687">
    <property type="entry name" value="ALDEHYDE_DEHYDR_GLU"/>
    <property type="match status" value="1"/>
</dbReference>
<evidence type="ECO:0000259" key="6">
    <source>
        <dbReference type="Pfam" id="PF00171"/>
    </source>
</evidence>
<evidence type="ECO:0000256" key="3">
    <source>
        <dbReference type="ARBA" id="ARBA00023027"/>
    </source>
</evidence>
<accession>A0ABU1MU05</accession>
<dbReference type="PANTHER" id="PTHR42986">
    <property type="entry name" value="BENZALDEHYDE DEHYDROGENASE YFMT"/>
    <property type="match status" value="1"/>
</dbReference>
<feature type="active site" evidence="4">
    <location>
        <position position="263"/>
    </location>
</feature>
<dbReference type="GO" id="GO:0018479">
    <property type="term" value="F:benzaldehyde dehydrogenase (NAD+) activity"/>
    <property type="evidence" value="ECO:0007669"/>
    <property type="project" value="UniProtKB-EC"/>
</dbReference>
<dbReference type="InterPro" id="IPR016163">
    <property type="entry name" value="Ald_DH_C"/>
</dbReference>
<sequence>MNDMSPRPPVAAPLLSADNWNGRLFSDGWRSSQGGVIDVLEPATETVLTRVGRADRSDVVRAAASAKTAQPAWAALTADARQKVLLRAADLLEEHAADLAPWIMRESGSVAGKAAVELEHAAGFVRQAGVMATEAAGLVLPTSPDKTSIARRVPLGVVAVISPFNFPLVLSIRAVAPALAVGNAVVLKPDPRTPISGGFLIARVFEAAGLPEGLLHVLPGDAEAGDALCRDPNIAMIAFTGSTAAGRKVGEVAGGRLKKVALELGGKNPLIILDDADPDVAASNAAWAAWLHQGQICMTAGRLLVQRGIHDAVVERLAVKAAHLPVGDPMRGDVALGPLISRSQLDRVHAIVADTVAAGAQLIAGGTHDGLFYAPTVLAGVRPGMRAFEEEIFGPVAAITVFDELDEAASLANHGPYGLAAGIITGSVGRGMGLGSALEVGHLHINEQTVEAGPHAPFGGMKASGNGTRISGPANLDEFTTWRWETVKAVATPYPF</sequence>
<evidence type="ECO:0000256" key="1">
    <source>
        <dbReference type="ARBA" id="ARBA00009986"/>
    </source>
</evidence>
<evidence type="ECO:0000313" key="7">
    <source>
        <dbReference type="EMBL" id="MDR6529522.1"/>
    </source>
</evidence>
<dbReference type="InterPro" id="IPR016161">
    <property type="entry name" value="Ald_DH/histidinol_DH"/>
</dbReference>
<evidence type="ECO:0000256" key="2">
    <source>
        <dbReference type="ARBA" id="ARBA00023002"/>
    </source>
</evidence>
<dbReference type="PANTHER" id="PTHR42986:SF1">
    <property type="entry name" value="BENZALDEHYDE DEHYDROGENASE YFMT"/>
    <property type="match status" value="1"/>
</dbReference>
<dbReference type="Gene3D" id="3.40.605.10">
    <property type="entry name" value="Aldehyde Dehydrogenase, Chain A, domain 1"/>
    <property type="match status" value="1"/>
</dbReference>
<proteinExistence type="inferred from homology"/>
<dbReference type="EC" id="1.2.1.28" evidence="7"/>
<keyword evidence="3" id="KW-0520">NAD</keyword>
<reference evidence="7 8" key="1">
    <citation type="submission" date="2023-07" db="EMBL/GenBank/DDBJ databases">
        <title>Sorghum-associated microbial communities from plants grown in Nebraska, USA.</title>
        <authorList>
            <person name="Schachtman D."/>
        </authorList>
    </citation>
    <scope>NUCLEOTIDE SEQUENCE [LARGE SCALE GENOMIC DNA]</scope>
    <source>
        <strain evidence="7 8">DS2154</strain>
    </source>
</reference>